<organism evidence="4 5">
    <name type="scientific">Geodermatophilus sabuli</name>
    <dbReference type="NCBI Taxonomy" id="1564158"/>
    <lineage>
        <taxon>Bacteria</taxon>
        <taxon>Bacillati</taxon>
        <taxon>Actinomycetota</taxon>
        <taxon>Actinomycetes</taxon>
        <taxon>Geodermatophilales</taxon>
        <taxon>Geodermatophilaceae</taxon>
        <taxon>Geodermatophilus</taxon>
    </lineage>
</organism>
<dbReference type="AlphaFoldDB" id="A0A285ECE5"/>
<dbReference type="GO" id="GO:0016757">
    <property type="term" value="F:glycosyltransferase activity"/>
    <property type="evidence" value="ECO:0007669"/>
    <property type="project" value="UniProtKB-KW"/>
</dbReference>
<evidence type="ECO:0000256" key="2">
    <source>
        <dbReference type="ARBA" id="ARBA00022679"/>
    </source>
</evidence>
<dbReference type="Pfam" id="PF13439">
    <property type="entry name" value="Glyco_transf_4"/>
    <property type="match status" value="1"/>
</dbReference>
<evidence type="ECO:0000313" key="5">
    <source>
        <dbReference type="Proteomes" id="UP000219514"/>
    </source>
</evidence>
<dbReference type="RefSeq" id="WP_097206689.1">
    <property type="nucleotide sequence ID" value="NZ_JACHXB010000001.1"/>
</dbReference>
<sequence>MTLVEFSPSGGLFQFAVQLGEALAARGHQVELLTGPRPELTSRHPGFRIVPCLPTWHASEGAGDARLKRRLRRVARAGQYHLAWAVLLRRLARTRPDVVQFSGARFPVDGLATAWLSRRRRQGSPVLVTLAHSPLPFNEQRATGEVLRQNKVLHASFGLGYRSVDSIIVLGEQSAADLRAAWPEVGEVTVIPHGDEGVFLTDDVVPAAETEPVVLFFGTMQAYKGLDVLLEAFRTVRARRPDARLVIAGAPSGDTDLDALRRTADGIGGVDLRAGYVPMDAVPELFQQARVVAAPYRYANASGVVELARTFSRPAVGTTVGDLPAVIDAEETGILVPPGDPAAFAAALLRLLDRPAEAQRMGEAARARSAEGASWASVAERTEAVYLRALAAGGQADGIGAVAP</sequence>
<evidence type="ECO:0000259" key="3">
    <source>
        <dbReference type="Pfam" id="PF13439"/>
    </source>
</evidence>
<dbReference type="PANTHER" id="PTHR12526">
    <property type="entry name" value="GLYCOSYLTRANSFERASE"/>
    <property type="match status" value="1"/>
</dbReference>
<dbReference type="Proteomes" id="UP000219514">
    <property type="component" value="Unassembled WGS sequence"/>
</dbReference>
<dbReference type="Pfam" id="PF13692">
    <property type="entry name" value="Glyco_trans_1_4"/>
    <property type="match status" value="1"/>
</dbReference>
<keyword evidence="2 4" id="KW-0808">Transferase</keyword>
<keyword evidence="1" id="KW-0328">Glycosyltransferase</keyword>
<accession>A0A285ECE5</accession>
<evidence type="ECO:0000256" key="1">
    <source>
        <dbReference type="ARBA" id="ARBA00022676"/>
    </source>
</evidence>
<evidence type="ECO:0000313" key="4">
    <source>
        <dbReference type="EMBL" id="SNX96670.1"/>
    </source>
</evidence>
<dbReference type="Gene3D" id="3.40.50.2000">
    <property type="entry name" value="Glycogen Phosphorylase B"/>
    <property type="match status" value="2"/>
</dbReference>
<dbReference type="PANTHER" id="PTHR12526:SF510">
    <property type="entry name" value="D-INOSITOL 3-PHOSPHATE GLYCOSYLTRANSFERASE"/>
    <property type="match status" value="1"/>
</dbReference>
<protein>
    <submittedName>
        <fullName evidence="4">Glycosyltransferase involved in cell wall bisynthesis</fullName>
    </submittedName>
</protein>
<dbReference type="CDD" id="cd03801">
    <property type="entry name" value="GT4_PimA-like"/>
    <property type="match status" value="1"/>
</dbReference>
<reference evidence="4 5" key="1">
    <citation type="submission" date="2017-09" db="EMBL/GenBank/DDBJ databases">
        <authorList>
            <person name="Ehlers B."/>
            <person name="Leendertz F.H."/>
        </authorList>
    </citation>
    <scope>NUCLEOTIDE SEQUENCE [LARGE SCALE GENOMIC DNA]</scope>
    <source>
        <strain evidence="4 5">DSM 46844</strain>
    </source>
</reference>
<dbReference type="InterPro" id="IPR028098">
    <property type="entry name" value="Glyco_trans_4-like_N"/>
</dbReference>
<gene>
    <name evidence="4" type="ORF">SAMN06893097_1052</name>
</gene>
<feature type="domain" description="Glycosyltransferase subfamily 4-like N-terminal" evidence="3">
    <location>
        <begin position="10"/>
        <end position="194"/>
    </location>
</feature>
<proteinExistence type="predicted"/>
<dbReference type="OrthoDB" id="9771846at2"/>
<keyword evidence="5" id="KW-1185">Reference proteome</keyword>
<dbReference type="EMBL" id="OBDO01000005">
    <property type="protein sequence ID" value="SNX96670.1"/>
    <property type="molecule type" value="Genomic_DNA"/>
</dbReference>
<dbReference type="SUPFAM" id="SSF53756">
    <property type="entry name" value="UDP-Glycosyltransferase/glycogen phosphorylase"/>
    <property type="match status" value="1"/>
</dbReference>
<name>A0A285ECE5_9ACTN</name>